<sequence>MRLPCVPILLAVATRPVGVGARTEPSDVVITDGQVGIRRHLRVQERTHDEDEEERMKANFGVEAYIPKSKFPTTFSELRPHDITAGAQGTIHPNERVNLEADQNGKLALRAILSRYEQNALPMIRKQLNNRLSEKLQNIFYVHGLNLAGDNLFLQPSLADWVQYVDKFNAGLLYELQKFYTIDNLVVAVTMAPEDKVALRVESEIDKLWFDEHKTPDAIFTQFKLHEAKDTLFDNQLFPFWERYYTYYNSMVPETFKASMYLIVGNHLRSFREKLLDKKKTDVTSLFEEEIKKLQLEVWTLDGTLDDIVRHEVESGPKSDTVYGSALKNAADEYLPKNP</sequence>
<proteinExistence type="predicted"/>
<dbReference type="STRING" id="542832.A0A3M6V722"/>
<feature type="chain" id="PRO_5036340247" description="RxLR effector protein" evidence="1">
    <location>
        <begin position="22"/>
        <end position="339"/>
    </location>
</feature>
<evidence type="ECO:0000313" key="5">
    <source>
        <dbReference type="Proteomes" id="UP000286097"/>
    </source>
</evidence>
<evidence type="ECO:0008006" key="6">
    <source>
        <dbReference type="Google" id="ProtNLM"/>
    </source>
</evidence>
<name>A0A3M6V722_9STRA</name>
<dbReference type="VEuPathDB" id="FungiDB:DD237_006971"/>
<dbReference type="Proteomes" id="UP000286097">
    <property type="component" value="Unassembled WGS sequence"/>
</dbReference>
<accession>A0A3M6V722</accession>
<evidence type="ECO:0000313" key="4">
    <source>
        <dbReference type="Proteomes" id="UP000282087"/>
    </source>
</evidence>
<dbReference type="EMBL" id="QKXF01000681">
    <property type="protein sequence ID" value="RQM09622.1"/>
    <property type="molecule type" value="Genomic_DNA"/>
</dbReference>
<evidence type="ECO:0000313" key="3">
    <source>
        <dbReference type="EMBL" id="RQM09622.1"/>
    </source>
</evidence>
<reference evidence="4 5" key="1">
    <citation type="submission" date="2018-06" db="EMBL/GenBank/DDBJ databases">
        <title>Comparative genomics of downy mildews reveals potential adaptations to biotrophy.</title>
        <authorList>
            <person name="Fletcher K."/>
            <person name="Klosterman S.J."/>
            <person name="Derevnina L."/>
            <person name="Martin F."/>
            <person name="Koike S."/>
            <person name="Reyes Chin-Wo S."/>
            <person name="Mou B."/>
            <person name="Michelmore R."/>
        </authorList>
    </citation>
    <scope>NUCLEOTIDE SEQUENCE [LARGE SCALE GENOMIC DNA]</scope>
    <source>
        <strain evidence="3 5">R13</strain>
        <strain evidence="2 4">R14</strain>
    </source>
</reference>
<dbReference type="OrthoDB" id="90111at2759"/>
<feature type="signal peptide" evidence="1">
    <location>
        <begin position="1"/>
        <end position="21"/>
    </location>
</feature>
<dbReference type="AlphaFoldDB" id="A0A3M6V722"/>
<dbReference type="Proteomes" id="UP000282087">
    <property type="component" value="Unassembled WGS sequence"/>
</dbReference>
<protein>
    <recommendedName>
        <fullName evidence="6">RxLR effector protein</fullName>
    </recommendedName>
</protein>
<organism evidence="2 4">
    <name type="scientific">Peronospora effusa</name>
    <dbReference type="NCBI Taxonomy" id="542832"/>
    <lineage>
        <taxon>Eukaryota</taxon>
        <taxon>Sar</taxon>
        <taxon>Stramenopiles</taxon>
        <taxon>Oomycota</taxon>
        <taxon>Peronosporomycetes</taxon>
        <taxon>Peronosporales</taxon>
        <taxon>Peronosporaceae</taxon>
        <taxon>Peronospora</taxon>
    </lineage>
</organism>
<evidence type="ECO:0000313" key="2">
    <source>
        <dbReference type="EMBL" id="RMX61939.1"/>
    </source>
</evidence>
<comment type="caution">
    <text evidence="2">The sequence shown here is derived from an EMBL/GenBank/DDBJ whole genome shotgun (WGS) entry which is preliminary data.</text>
</comment>
<keyword evidence="4" id="KW-1185">Reference proteome</keyword>
<gene>
    <name evidence="3" type="ORF">DD237_006971</name>
    <name evidence="2" type="ORF">DD238_008554</name>
</gene>
<evidence type="ECO:0000256" key="1">
    <source>
        <dbReference type="SAM" id="SignalP"/>
    </source>
</evidence>
<keyword evidence="1" id="KW-0732">Signal</keyword>
<dbReference type="EMBL" id="QLLG01000856">
    <property type="protein sequence ID" value="RMX61939.1"/>
    <property type="molecule type" value="Genomic_DNA"/>
</dbReference>